<proteinExistence type="predicted"/>
<protein>
    <submittedName>
        <fullName evidence="1">Methyltransferase type 12</fullName>
    </submittedName>
</protein>
<keyword evidence="1" id="KW-0489">Methyltransferase</keyword>
<evidence type="ECO:0000313" key="1">
    <source>
        <dbReference type="EMBL" id="APY88680.1"/>
    </source>
</evidence>
<dbReference type="GO" id="GO:0032259">
    <property type="term" value="P:methylation"/>
    <property type="evidence" value="ECO:0007669"/>
    <property type="project" value="UniProtKB-KW"/>
</dbReference>
<dbReference type="Proteomes" id="UP000187191">
    <property type="component" value="Chromosome"/>
</dbReference>
<evidence type="ECO:0000313" key="2">
    <source>
        <dbReference type="Proteomes" id="UP000187191"/>
    </source>
</evidence>
<dbReference type="SUPFAM" id="SSF53335">
    <property type="entry name" value="S-adenosyl-L-methionine-dependent methyltransferases"/>
    <property type="match status" value="1"/>
</dbReference>
<name>A0ABN4VM51_9ACTN</name>
<accession>A0ABN4VM51</accession>
<dbReference type="Pfam" id="PF13489">
    <property type="entry name" value="Methyltransf_23"/>
    <property type="match status" value="1"/>
</dbReference>
<gene>
    <name evidence="1" type="ORF">A7J05_26015</name>
</gene>
<dbReference type="EMBL" id="CP015588">
    <property type="protein sequence ID" value="APY88680.1"/>
    <property type="molecule type" value="Genomic_DNA"/>
</dbReference>
<reference evidence="1 2" key="1">
    <citation type="submission" date="2016-05" db="EMBL/GenBank/DDBJ databases">
        <authorList>
            <person name="Gu J."/>
        </authorList>
    </citation>
    <scope>NUCLEOTIDE SEQUENCE [LARGE SCALE GENOMIC DNA]</scope>
    <source>
        <strain evidence="1 2">ACCC40021</strain>
    </source>
</reference>
<dbReference type="InterPro" id="IPR029063">
    <property type="entry name" value="SAM-dependent_MTases_sf"/>
</dbReference>
<sequence>MDVAPTAADRRSACLAALAQGPGRFHEPRRADCPWCGSPRLRVLLRSTDLLQRKPGTFTLDQCAACAHLFQNPRLTPEGRDFYRGDPHLYGAHQGLGGPLADRLLGTRPGDRRHLARALALRALDEPECWLDVGTGAARFPDLARRVLPYTAFDGLDQGRGVEEAVRSGRVEEGHRGSFPALAHRLAGRYDAVSMFHHLAGSPDPREELKAARLALRPGGHLMIEATDPECRFARLLGKWWPCYAQPRHLHLMPLAGLRAELTRLGFTVVAVDRRTPHVPADLTGALALVVNGRLPQGDVPWRARPAPLLRRGLRRAGWWASVPPLALAHALDRLLSPLLTRTGFGNAYRVIARRDAG</sequence>
<dbReference type="RefSeq" id="WP_076686685.1">
    <property type="nucleotide sequence ID" value="NZ_CP015588.1"/>
</dbReference>
<keyword evidence="2" id="KW-1185">Reference proteome</keyword>
<keyword evidence="1" id="KW-0808">Transferase</keyword>
<dbReference type="Gene3D" id="3.40.50.150">
    <property type="entry name" value="Vaccinia Virus protein VP39"/>
    <property type="match status" value="1"/>
</dbReference>
<dbReference type="GO" id="GO:0008168">
    <property type="term" value="F:methyltransferase activity"/>
    <property type="evidence" value="ECO:0007669"/>
    <property type="project" value="UniProtKB-KW"/>
</dbReference>
<organism evidence="1 2">
    <name type="scientific">Streptomyces alfalfae</name>
    <dbReference type="NCBI Taxonomy" id="1642299"/>
    <lineage>
        <taxon>Bacteria</taxon>
        <taxon>Bacillati</taxon>
        <taxon>Actinomycetota</taxon>
        <taxon>Actinomycetes</taxon>
        <taxon>Kitasatosporales</taxon>
        <taxon>Streptomycetaceae</taxon>
        <taxon>Streptomyces</taxon>
    </lineage>
</organism>